<dbReference type="PANTHER" id="PTHR43531">
    <property type="entry name" value="PROTEIN ICFG"/>
    <property type="match status" value="1"/>
</dbReference>
<evidence type="ECO:0000313" key="10">
    <source>
        <dbReference type="Proteomes" id="UP000305539"/>
    </source>
</evidence>
<dbReference type="InterPro" id="IPR003660">
    <property type="entry name" value="HAMP_dom"/>
</dbReference>
<comment type="caution">
    <text evidence="9">The sequence shown here is derived from an EMBL/GenBank/DDBJ whole genome shotgun (WGS) entry which is preliminary data.</text>
</comment>
<dbReference type="PANTHER" id="PTHR43531:SF14">
    <property type="entry name" value="METHYL-ACCEPTING CHEMOTAXIS PROTEIN I-RELATED"/>
    <property type="match status" value="1"/>
</dbReference>
<keyword evidence="6" id="KW-0472">Membrane</keyword>
<evidence type="ECO:0000313" key="9">
    <source>
        <dbReference type="EMBL" id="TKC87844.1"/>
    </source>
</evidence>
<dbReference type="InterPro" id="IPR004090">
    <property type="entry name" value="Chemotax_Me-accpt_rcpt"/>
</dbReference>
<dbReference type="InterPro" id="IPR004089">
    <property type="entry name" value="MCPsignal_dom"/>
</dbReference>
<dbReference type="GO" id="GO:0007165">
    <property type="term" value="P:signal transduction"/>
    <property type="evidence" value="ECO:0007669"/>
    <property type="project" value="UniProtKB-KW"/>
</dbReference>
<evidence type="ECO:0000259" key="7">
    <source>
        <dbReference type="PROSITE" id="PS50111"/>
    </source>
</evidence>
<dbReference type="SMART" id="SM00304">
    <property type="entry name" value="HAMP"/>
    <property type="match status" value="1"/>
</dbReference>
<dbReference type="GO" id="GO:0005886">
    <property type="term" value="C:plasma membrane"/>
    <property type="evidence" value="ECO:0007669"/>
    <property type="project" value="TreeGrafter"/>
</dbReference>
<dbReference type="Pfam" id="PF00672">
    <property type="entry name" value="HAMP"/>
    <property type="match status" value="1"/>
</dbReference>
<dbReference type="InterPro" id="IPR051310">
    <property type="entry name" value="MCP_chemotaxis"/>
</dbReference>
<dbReference type="GO" id="GO:0006935">
    <property type="term" value="P:chemotaxis"/>
    <property type="evidence" value="ECO:0007669"/>
    <property type="project" value="InterPro"/>
</dbReference>
<keyword evidence="10" id="KW-1185">Reference proteome</keyword>
<evidence type="ECO:0000259" key="8">
    <source>
        <dbReference type="PROSITE" id="PS50885"/>
    </source>
</evidence>
<keyword evidence="2" id="KW-0488">Methylation</keyword>
<dbReference type="FunFam" id="1.10.287.950:FF:000001">
    <property type="entry name" value="Methyl-accepting chemotaxis sensory transducer"/>
    <property type="match status" value="1"/>
</dbReference>
<dbReference type="OrthoDB" id="5441488at2"/>
<dbReference type="SUPFAM" id="SSF58104">
    <property type="entry name" value="Methyl-accepting chemotaxis protein (MCP) signaling domain"/>
    <property type="match status" value="1"/>
</dbReference>
<keyword evidence="6" id="KW-1133">Transmembrane helix</keyword>
<name>A0A4U1I3M7_9BURK</name>
<dbReference type="InterPro" id="IPR047347">
    <property type="entry name" value="YvaQ-like_sensor"/>
</dbReference>
<keyword evidence="6" id="KW-0812">Transmembrane</keyword>
<reference evidence="9 10" key="1">
    <citation type="submission" date="2019-04" db="EMBL/GenBank/DDBJ databases">
        <title>Trinickia sp. 7GSK02, isolated from subtropical forest soil.</title>
        <authorList>
            <person name="Gao Z.-H."/>
            <person name="Qiu L.-H."/>
        </authorList>
    </citation>
    <scope>NUCLEOTIDE SEQUENCE [LARGE SCALE GENOMIC DNA]</scope>
    <source>
        <strain evidence="9 10">7GSK02</strain>
    </source>
</reference>
<dbReference type="PROSITE" id="PS50885">
    <property type="entry name" value="HAMP"/>
    <property type="match status" value="1"/>
</dbReference>
<evidence type="ECO:0000256" key="6">
    <source>
        <dbReference type="SAM" id="Phobius"/>
    </source>
</evidence>
<accession>A0A4U1I3M7</accession>
<dbReference type="AlphaFoldDB" id="A0A4U1I3M7"/>
<feature type="region of interest" description="Disordered" evidence="5">
    <location>
        <begin position="276"/>
        <end position="296"/>
    </location>
</feature>
<protein>
    <submittedName>
        <fullName evidence="9">HAMP domain-containing protein</fullName>
    </submittedName>
</protein>
<evidence type="ECO:0000256" key="3">
    <source>
        <dbReference type="ARBA" id="ARBA00029447"/>
    </source>
</evidence>
<dbReference type="CDD" id="cd06225">
    <property type="entry name" value="HAMP"/>
    <property type="match status" value="1"/>
</dbReference>
<dbReference type="Pfam" id="PF12729">
    <property type="entry name" value="4HB_MCP_1"/>
    <property type="match status" value="1"/>
</dbReference>
<comment type="subcellular location">
    <subcellularLocation>
        <location evidence="1">Membrane</location>
    </subcellularLocation>
</comment>
<feature type="domain" description="Methyl-accepting transducer" evidence="7">
    <location>
        <begin position="269"/>
        <end position="498"/>
    </location>
</feature>
<evidence type="ECO:0000256" key="2">
    <source>
        <dbReference type="ARBA" id="ARBA00022481"/>
    </source>
</evidence>
<sequence length="517" mass="54928">MNPANLKIGVRLGAGYGVVMLLLAILVAVGLNRLASIGGLNEQIVQKEWVKADTAQVINARMSARAQATMQLLITNDPGKVAVIHHEIEDNKAVMDRALGTLDTLVDEPEGKALLARIKEQRAAYVVSFRKVAQLLAQGSRDQATALMNTETVPMLERLQQNTTDLVQMQRRLVNERGALVKQVIESARELMLGLGLAALVIGIASAYVITRSITRPLQEALQVAQTVASGDLTSHIRTRTSDETGQLLQALERMNHGLKQIVSEVRTGTDTIATASSQISHGNQDLSSRTEEQASSLEETVAAMQELTSTVKHNADNALQANQLAQSASEIAKQGSAVISGVVHTMEAISDSSAKVVEVIGVIEGIAFQTNILALNAAVEAARAGEHGRGFAVVAGEVRGLAQRCATSAKEIKIMIGNSVKQVHAGGELVAQAGSTMDEIVASVRRVTSIMAEITAANQAQSAGIEQINQAMSQMDQVTQQNAALVEETAAAATSLHDRASKLTQLVGVFKIDDVR</sequence>
<feature type="transmembrane region" description="Helical" evidence="6">
    <location>
        <begin position="191"/>
        <end position="210"/>
    </location>
</feature>
<dbReference type="Pfam" id="PF00015">
    <property type="entry name" value="MCPsignal"/>
    <property type="match status" value="1"/>
</dbReference>
<keyword evidence="4" id="KW-0807">Transducer</keyword>
<dbReference type="Gene3D" id="6.10.340.10">
    <property type="match status" value="1"/>
</dbReference>
<dbReference type="InterPro" id="IPR024478">
    <property type="entry name" value="HlyB_4HB_MCP"/>
</dbReference>
<dbReference type="CDD" id="cd19411">
    <property type="entry name" value="MCP2201-like_sensor"/>
    <property type="match status" value="1"/>
</dbReference>
<comment type="similarity">
    <text evidence="3">Belongs to the methyl-accepting chemotaxis (MCP) protein family.</text>
</comment>
<dbReference type="SMART" id="SM00283">
    <property type="entry name" value="MA"/>
    <property type="match status" value="1"/>
</dbReference>
<dbReference type="Proteomes" id="UP000305539">
    <property type="component" value="Unassembled WGS sequence"/>
</dbReference>
<feature type="domain" description="HAMP" evidence="8">
    <location>
        <begin position="212"/>
        <end position="264"/>
    </location>
</feature>
<dbReference type="GO" id="GO:0004888">
    <property type="term" value="F:transmembrane signaling receptor activity"/>
    <property type="evidence" value="ECO:0007669"/>
    <property type="project" value="InterPro"/>
</dbReference>
<proteinExistence type="inferred from homology"/>
<gene>
    <name evidence="9" type="ORF">FAZ69_16365</name>
</gene>
<dbReference type="CDD" id="cd11386">
    <property type="entry name" value="MCP_signal"/>
    <property type="match status" value="1"/>
</dbReference>
<dbReference type="PROSITE" id="PS50111">
    <property type="entry name" value="CHEMOTAXIS_TRANSDUC_2"/>
    <property type="match status" value="1"/>
</dbReference>
<dbReference type="PRINTS" id="PR00260">
    <property type="entry name" value="CHEMTRNSDUCR"/>
</dbReference>
<evidence type="ECO:0000256" key="1">
    <source>
        <dbReference type="ARBA" id="ARBA00004370"/>
    </source>
</evidence>
<dbReference type="RefSeq" id="WP_136896108.1">
    <property type="nucleotide sequence ID" value="NZ_SWJE01000008.1"/>
</dbReference>
<feature type="transmembrane region" description="Helical" evidence="6">
    <location>
        <begin position="12"/>
        <end position="31"/>
    </location>
</feature>
<organism evidence="9 10">
    <name type="scientific">Trinickia terrae</name>
    <dbReference type="NCBI Taxonomy" id="2571161"/>
    <lineage>
        <taxon>Bacteria</taxon>
        <taxon>Pseudomonadati</taxon>
        <taxon>Pseudomonadota</taxon>
        <taxon>Betaproteobacteria</taxon>
        <taxon>Burkholderiales</taxon>
        <taxon>Burkholderiaceae</taxon>
        <taxon>Trinickia</taxon>
    </lineage>
</organism>
<evidence type="ECO:0000256" key="5">
    <source>
        <dbReference type="SAM" id="MobiDB-lite"/>
    </source>
</evidence>
<dbReference type="EMBL" id="SWJE01000008">
    <property type="protein sequence ID" value="TKC87844.1"/>
    <property type="molecule type" value="Genomic_DNA"/>
</dbReference>
<dbReference type="Gene3D" id="1.10.287.950">
    <property type="entry name" value="Methyl-accepting chemotaxis protein"/>
    <property type="match status" value="1"/>
</dbReference>
<evidence type="ECO:0000256" key="4">
    <source>
        <dbReference type="PROSITE-ProRule" id="PRU00284"/>
    </source>
</evidence>